<sequence length="350" mass="39801">MHENLKAFVRSHGMSRRIAGTDDAMGMHGTPIKSYGTSSTGQEIYPNCDYEFRPNPCKIFNSLQEGTEFYKQYAHRVEFSVQLSSETKKHGVMYWKYCVCSKEGWHKGKDHVIELELSVDVTNKDGSNGSGQPSENKVKSKRQQSLTREGHNHPVATPSKIPMLKSARELEGIPWRHVLVALRGDLKKEISNPLILNRWTKEATRKPIFDNHGTLLEHCVKEKNKAQLITNAWGGFFEVMHYAEANEDDLNMVVEVCKSLNKKLTILGGKVVSKSKDLESFVGCDLPKEVEIHPSKPSTIKGSGKRIKGGKEERRKRWNRNRNILDIAHLVVNMHIMIGEIALQRIKIIY</sequence>
<feature type="compositionally biased region" description="Polar residues" evidence="1">
    <location>
        <begin position="122"/>
        <end position="135"/>
    </location>
</feature>
<dbReference type="OrthoDB" id="1677172at2759"/>
<evidence type="ECO:0000313" key="3">
    <source>
        <dbReference type="Proteomes" id="UP001153076"/>
    </source>
</evidence>
<comment type="caution">
    <text evidence="2">The sequence shown here is derived from an EMBL/GenBank/DDBJ whole genome shotgun (WGS) entry which is preliminary data.</text>
</comment>
<accession>A0A9Q1KYC7</accession>
<protein>
    <submittedName>
        <fullName evidence="2">Uncharacterized protein</fullName>
    </submittedName>
</protein>
<dbReference type="PANTHER" id="PTHR47718:SF18">
    <property type="entry name" value="PROTEIN FAR1-RELATED SEQUENCE 5-LIKE"/>
    <property type="match status" value="1"/>
</dbReference>
<name>A0A9Q1KYC7_9CARY</name>
<keyword evidence="3" id="KW-1185">Reference proteome</keyword>
<evidence type="ECO:0000313" key="2">
    <source>
        <dbReference type="EMBL" id="KAJ8451315.1"/>
    </source>
</evidence>
<organism evidence="2 3">
    <name type="scientific">Carnegiea gigantea</name>
    <dbReference type="NCBI Taxonomy" id="171969"/>
    <lineage>
        <taxon>Eukaryota</taxon>
        <taxon>Viridiplantae</taxon>
        <taxon>Streptophyta</taxon>
        <taxon>Embryophyta</taxon>
        <taxon>Tracheophyta</taxon>
        <taxon>Spermatophyta</taxon>
        <taxon>Magnoliopsida</taxon>
        <taxon>eudicotyledons</taxon>
        <taxon>Gunneridae</taxon>
        <taxon>Pentapetalae</taxon>
        <taxon>Caryophyllales</taxon>
        <taxon>Cactineae</taxon>
        <taxon>Cactaceae</taxon>
        <taxon>Cactoideae</taxon>
        <taxon>Echinocereeae</taxon>
        <taxon>Carnegiea</taxon>
    </lineage>
</organism>
<dbReference type="Proteomes" id="UP001153076">
    <property type="component" value="Unassembled WGS sequence"/>
</dbReference>
<evidence type="ECO:0000256" key="1">
    <source>
        <dbReference type="SAM" id="MobiDB-lite"/>
    </source>
</evidence>
<dbReference type="AlphaFoldDB" id="A0A9Q1KYC7"/>
<gene>
    <name evidence="2" type="ORF">Cgig2_014087</name>
</gene>
<feature type="region of interest" description="Disordered" evidence="1">
    <location>
        <begin position="295"/>
        <end position="315"/>
    </location>
</feature>
<reference evidence="2" key="1">
    <citation type="submission" date="2022-04" db="EMBL/GenBank/DDBJ databases">
        <title>Carnegiea gigantea Genome sequencing and assembly v2.</title>
        <authorList>
            <person name="Copetti D."/>
            <person name="Sanderson M.J."/>
            <person name="Burquez A."/>
            <person name="Wojciechowski M.F."/>
        </authorList>
    </citation>
    <scope>NUCLEOTIDE SEQUENCE</scope>
    <source>
        <strain evidence="2">SGP5-SGP5p</strain>
        <tissue evidence="2">Aerial part</tissue>
    </source>
</reference>
<proteinExistence type="predicted"/>
<feature type="region of interest" description="Disordered" evidence="1">
    <location>
        <begin position="122"/>
        <end position="159"/>
    </location>
</feature>
<dbReference type="PANTHER" id="PTHR47718">
    <property type="entry name" value="OS01G0519700 PROTEIN"/>
    <property type="match status" value="1"/>
</dbReference>
<dbReference type="EMBL" id="JAKOGI010000010">
    <property type="protein sequence ID" value="KAJ8451315.1"/>
    <property type="molecule type" value="Genomic_DNA"/>
</dbReference>